<dbReference type="GO" id="GO:0008168">
    <property type="term" value="F:methyltransferase activity"/>
    <property type="evidence" value="ECO:0007669"/>
    <property type="project" value="UniProtKB-KW"/>
</dbReference>
<keyword evidence="6" id="KW-0808">Transferase</keyword>
<dbReference type="InterPro" id="IPR007318">
    <property type="entry name" value="Phopholipid_MeTrfase"/>
</dbReference>
<evidence type="ECO:0000313" key="6">
    <source>
        <dbReference type="EMBL" id="ABZ77478.1"/>
    </source>
</evidence>
<dbReference type="Gene3D" id="1.20.120.1630">
    <property type="match status" value="1"/>
</dbReference>
<evidence type="ECO:0000313" key="7">
    <source>
        <dbReference type="Proteomes" id="UP000001317"/>
    </source>
</evidence>
<comment type="subcellular location">
    <subcellularLocation>
        <location evidence="1">Endomembrane system</location>
        <topology evidence="1">Multi-pass membrane protein</topology>
    </subcellularLocation>
</comment>
<reference evidence="6" key="1">
    <citation type="submission" date="2008-01" db="EMBL/GenBank/DDBJ databases">
        <title>Complete sequence of Shewanella halifaxensis HAW-EB4.</title>
        <authorList>
            <consortium name="US DOE Joint Genome Institute"/>
            <person name="Copeland A."/>
            <person name="Lucas S."/>
            <person name="Lapidus A."/>
            <person name="Glavina del Rio T."/>
            <person name="Dalin E."/>
            <person name="Tice H."/>
            <person name="Bruce D."/>
            <person name="Goodwin L."/>
            <person name="Pitluck S."/>
            <person name="Sims D."/>
            <person name="Brettin T."/>
            <person name="Detter J.C."/>
            <person name="Han C."/>
            <person name="Kuske C.R."/>
            <person name="Schmutz J."/>
            <person name="Larimer F."/>
            <person name="Land M."/>
            <person name="Hauser L."/>
            <person name="Kyrpides N."/>
            <person name="Kim E."/>
            <person name="Zhao J.-S."/>
            <person name="Richardson P."/>
        </authorList>
    </citation>
    <scope>NUCLEOTIDE SEQUENCE [LARGE SCALE GENOMIC DNA]</scope>
    <source>
        <strain evidence="6">HAW-EB4</strain>
    </source>
</reference>
<dbReference type="KEGG" id="shl:Shal_2929"/>
<organism evidence="6 7">
    <name type="scientific">Shewanella halifaxensis (strain HAW-EB4)</name>
    <dbReference type="NCBI Taxonomy" id="458817"/>
    <lineage>
        <taxon>Bacteria</taxon>
        <taxon>Pseudomonadati</taxon>
        <taxon>Pseudomonadota</taxon>
        <taxon>Gammaproteobacteria</taxon>
        <taxon>Alteromonadales</taxon>
        <taxon>Shewanellaceae</taxon>
        <taxon>Shewanella</taxon>
    </lineage>
</organism>
<dbReference type="Proteomes" id="UP000001317">
    <property type="component" value="Chromosome"/>
</dbReference>
<accession>B0TNG4</accession>
<keyword evidence="4 5" id="KW-0472">Membrane</keyword>
<evidence type="ECO:0000256" key="5">
    <source>
        <dbReference type="SAM" id="Phobius"/>
    </source>
</evidence>
<dbReference type="RefSeq" id="WP_012278005.1">
    <property type="nucleotide sequence ID" value="NC_010334.1"/>
</dbReference>
<dbReference type="PANTHER" id="PTHR12714">
    <property type="entry name" value="PROTEIN-S ISOPRENYLCYSTEINE O-METHYLTRANSFERASE"/>
    <property type="match status" value="1"/>
</dbReference>
<dbReference type="AlphaFoldDB" id="B0TNG4"/>
<dbReference type="GO" id="GO:0012505">
    <property type="term" value="C:endomembrane system"/>
    <property type="evidence" value="ECO:0007669"/>
    <property type="project" value="UniProtKB-SubCell"/>
</dbReference>
<keyword evidence="7" id="KW-1185">Reference proteome</keyword>
<sequence length="153" mass="16945">MLIFAALMWGVAQVTHSIKITSSTASTIAADSSLSFVQLLAIPLLLALGVFCAIAGVISFNRAETTVHPLKPETASSLVTSGIYRFSRNPMYLGMALVLCAWACYLTSIWSVAGIVGFLLYMYRFQIRPEERALEAIFGQTFIDYKKRVRPWI</sequence>
<dbReference type="Pfam" id="PF04191">
    <property type="entry name" value="PEMT"/>
    <property type="match status" value="1"/>
</dbReference>
<evidence type="ECO:0000256" key="3">
    <source>
        <dbReference type="ARBA" id="ARBA00022989"/>
    </source>
</evidence>
<feature type="transmembrane region" description="Helical" evidence="5">
    <location>
        <begin position="41"/>
        <end position="61"/>
    </location>
</feature>
<dbReference type="GO" id="GO:0032259">
    <property type="term" value="P:methylation"/>
    <property type="evidence" value="ECO:0007669"/>
    <property type="project" value="UniProtKB-KW"/>
</dbReference>
<proteinExistence type="predicted"/>
<keyword evidence="6" id="KW-0489">Methyltransferase</keyword>
<feature type="transmembrane region" description="Helical" evidence="5">
    <location>
        <begin position="92"/>
        <end position="123"/>
    </location>
</feature>
<evidence type="ECO:0000256" key="1">
    <source>
        <dbReference type="ARBA" id="ARBA00004127"/>
    </source>
</evidence>
<dbReference type="HOGENOM" id="CLU_065200_4_2_6"/>
<keyword evidence="2 5" id="KW-0812">Transmembrane</keyword>
<keyword evidence="3 5" id="KW-1133">Transmembrane helix</keyword>
<name>B0TNG4_SHEHH</name>
<dbReference type="STRING" id="458817.Shal_2929"/>
<dbReference type="EMBL" id="CP000931">
    <property type="protein sequence ID" value="ABZ77478.1"/>
    <property type="molecule type" value="Genomic_DNA"/>
</dbReference>
<evidence type="ECO:0000256" key="2">
    <source>
        <dbReference type="ARBA" id="ARBA00022692"/>
    </source>
</evidence>
<evidence type="ECO:0000256" key="4">
    <source>
        <dbReference type="ARBA" id="ARBA00023136"/>
    </source>
</evidence>
<dbReference type="eggNOG" id="COG2020">
    <property type="taxonomic scope" value="Bacteria"/>
</dbReference>
<dbReference type="PANTHER" id="PTHR12714:SF24">
    <property type="entry name" value="SLR1182 PROTEIN"/>
    <property type="match status" value="1"/>
</dbReference>
<protein>
    <submittedName>
        <fullName evidence="6">Isoprenylcysteine carboxyl methyltransferase family protein</fullName>
    </submittedName>
</protein>
<gene>
    <name evidence="6" type="ordered locus">Shal_2929</name>
</gene>